<evidence type="ECO:0000256" key="3">
    <source>
        <dbReference type="SAM" id="Phobius"/>
    </source>
</evidence>
<feature type="transmembrane region" description="Helical" evidence="3">
    <location>
        <begin position="60"/>
        <end position="82"/>
    </location>
</feature>
<dbReference type="InterPro" id="IPR029050">
    <property type="entry name" value="Immunoprotect_excell_Ig-like"/>
</dbReference>
<gene>
    <name evidence="5" type="ORF">Scinn_77270</name>
</gene>
<evidence type="ECO:0000259" key="4">
    <source>
        <dbReference type="Pfam" id="PF11611"/>
    </source>
</evidence>
<feature type="compositionally biased region" description="Pro residues" evidence="2">
    <location>
        <begin position="33"/>
        <end position="52"/>
    </location>
</feature>
<dbReference type="Proteomes" id="UP000660554">
    <property type="component" value="Unassembled WGS sequence"/>
</dbReference>
<accession>A0ABQ3NZT0</accession>
<dbReference type="InterPro" id="IPR029051">
    <property type="entry name" value="DUF4352"/>
</dbReference>
<feature type="region of interest" description="Disordered" evidence="2">
    <location>
        <begin position="28"/>
        <end position="52"/>
    </location>
</feature>
<comment type="caution">
    <text evidence="5">The sequence shown here is derived from an EMBL/GenBank/DDBJ whole genome shotgun (WGS) entry which is preliminary data.</text>
</comment>
<keyword evidence="3" id="KW-0812">Transmembrane</keyword>
<evidence type="ECO:0000313" key="5">
    <source>
        <dbReference type="EMBL" id="GHI18264.1"/>
    </source>
</evidence>
<evidence type="ECO:0000313" key="6">
    <source>
        <dbReference type="Proteomes" id="UP000660554"/>
    </source>
</evidence>
<name>A0ABQ3NZT0_STRVG</name>
<dbReference type="Gene3D" id="2.60.40.1240">
    <property type="match status" value="1"/>
</dbReference>
<organism evidence="5 6">
    <name type="scientific">Streptomyces virginiae</name>
    <name type="common">Streptomyces cinnamonensis</name>
    <dbReference type="NCBI Taxonomy" id="1961"/>
    <lineage>
        <taxon>Bacteria</taxon>
        <taxon>Bacillati</taxon>
        <taxon>Actinomycetota</taxon>
        <taxon>Actinomycetes</taxon>
        <taxon>Kitasatosporales</taxon>
        <taxon>Streptomycetaceae</taxon>
        <taxon>Streptomyces</taxon>
    </lineage>
</organism>
<evidence type="ECO:0000256" key="1">
    <source>
        <dbReference type="ARBA" id="ARBA00022729"/>
    </source>
</evidence>
<keyword evidence="6" id="KW-1185">Reference proteome</keyword>
<keyword evidence="3" id="KW-0472">Membrane</keyword>
<sequence length="224" mass="23289">MSRFGYCRTQTPSRPYCDLTHTSSLGVAMSQQFPPPGQPQQPGYGYPPPPQPRKSNVGKIVGFSCLGIVGLFVFLGILGALVSSSDEKTAKPPAAASSAPAKQSEPQPSSAVPEKKATVEVAAKKTDFSPSILAQGDGYTSVSVTVTNNSSKPIDVNPLYFAITDTNGTKHIAELGVDEGQIATVELAPGENVTGTITGKGKFTAKSVTYTDGLIGKAVRVDVS</sequence>
<keyword evidence="1" id="KW-0732">Signal</keyword>
<feature type="region of interest" description="Disordered" evidence="2">
    <location>
        <begin position="88"/>
        <end position="117"/>
    </location>
</feature>
<feature type="compositionally biased region" description="Low complexity" evidence="2">
    <location>
        <begin position="91"/>
        <end position="112"/>
    </location>
</feature>
<protein>
    <recommendedName>
        <fullName evidence="4">DUF4352 domain-containing protein</fullName>
    </recommendedName>
</protein>
<dbReference type="Pfam" id="PF11611">
    <property type="entry name" value="DUF4352"/>
    <property type="match status" value="1"/>
</dbReference>
<proteinExistence type="predicted"/>
<dbReference type="EMBL" id="BNDV01000018">
    <property type="protein sequence ID" value="GHI18264.1"/>
    <property type="molecule type" value="Genomic_DNA"/>
</dbReference>
<evidence type="ECO:0000256" key="2">
    <source>
        <dbReference type="SAM" id="MobiDB-lite"/>
    </source>
</evidence>
<feature type="domain" description="DUF4352" evidence="4">
    <location>
        <begin position="134"/>
        <end position="198"/>
    </location>
</feature>
<reference evidence="6" key="1">
    <citation type="submission" date="2020-09" db="EMBL/GenBank/DDBJ databases">
        <title>Whole genome shotgun sequence of Streptomyces cinnamonensis NBRC 15873.</title>
        <authorList>
            <person name="Komaki H."/>
            <person name="Tamura T."/>
        </authorList>
    </citation>
    <scope>NUCLEOTIDE SEQUENCE [LARGE SCALE GENOMIC DNA]</scope>
    <source>
        <strain evidence="6">NBRC 15873</strain>
    </source>
</reference>
<keyword evidence="3" id="KW-1133">Transmembrane helix</keyword>